<dbReference type="InterPro" id="IPR036412">
    <property type="entry name" value="HAD-like_sf"/>
</dbReference>
<dbReference type="SUPFAM" id="SSF56784">
    <property type="entry name" value="HAD-like"/>
    <property type="match status" value="1"/>
</dbReference>
<dbReference type="GO" id="GO:0016787">
    <property type="term" value="F:hydrolase activity"/>
    <property type="evidence" value="ECO:0007669"/>
    <property type="project" value="UniProtKB-KW"/>
</dbReference>
<proteinExistence type="predicted"/>
<dbReference type="Proteomes" id="UP001165586">
    <property type="component" value="Unassembled WGS sequence"/>
</dbReference>
<dbReference type="EMBL" id="JANLCJ010000002">
    <property type="protein sequence ID" value="MCS5733692.1"/>
    <property type="molecule type" value="Genomic_DNA"/>
</dbReference>
<reference evidence="1" key="1">
    <citation type="submission" date="2022-08" db="EMBL/GenBank/DDBJ databases">
        <authorList>
            <person name="Deng Y."/>
            <person name="Han X.-F."/>
            <person name="Zhang Y.-Q."/>
        </authorList>
    </citation>
    <scope>NUCLEOTIDE SEQUENCE</scope>
    <source>
        <strain evidence="1">CPCC 203386</strain>
    </source>
</reference>
<dbReference type="SFLD" id="SFLDG01129">
    <property type="entry name" value="C1.5:_HAD__Beta-PGM__Phosphata"/>
    <property type="match status" value="1"/>
</dbReference>
<protein>
    <submittedName>
        <fullName evidence="1">HAD family hydrolase</fullName>
    </submittedName>
</protein>
<dbReference type="SFLD" id="SFLDS00003">
    <property type="entry name" value="Haloacid_Dehalogenase"/>
    <property type="match status" value="1"/>
</dbReference>
<organism evidence="1 2">
    <name type="scientific">Herbiconiux daphne</name>
    <dbReference type="NCBI Taxonomy" id="2970914"/>
    <lineage>
        <taxon>Bacteria</taxon>
        <taxon>Bacillati</taxon>
        <taxon>Actinomycetota</taxon>
        <taxon>Actinomycetes</taxon>
        <taxon>Micrococcales</taxon>
        <taxon>Microbacteriaceae</taxon>
        <taxon>Herbiconiux</taxon>
    </lineage>
</organism>
<dbReference type="InterPro" id="IPR050155">
    <property type="entry name" value="HAD-like_hydrolase_sf"/>
</dbReference>
<dbReference type="InterPro" id="IPR006439">
    <property type="entry name" value="HAD-SF_hydro_IA"/>
</dbReference>
<dbReference type="SFLD" id="SFLDG01135">
    <property type="entry name" value="C1.5.6:_HAD__Beta-PGM__Phospha"/>
    <property type="match status" value="1"/>
</dbReference>
<dbReference type="InterPro" id="IPR023214">
    <property type="entry name" value="HAD_sf"/>
</dbReference>
<evidence type="ECO:0000313" key="2">
    <source>
        <dbReference type="Proteomes" id="UP001165586"/>
    </source>
</evidence>
<dbReference type="PANTHER" id="PTHR43434">
    <property type="entry name" value="PHOSPHOGLYCOLATE PHOSPHATASE"/>
    <property type="match status" value="1"/>
</dbReference>
<dbReference type="Pfam" id="PF13419">
    <property type="entry name" value="HAD_2"/>
    <property type="match status" value="1"/>
</dbReference>
<dbReference type="NCBIfam" id="TIGR01549">
    <property type="entry name" value="HAD-SF-IA-v1"/>
    <property type="match status" value="1"/>
</dbReference>
<dbReference type="Gene3D" id="3.40.50.1000">
    <property type="entry name" value="HAD superfamily/HAD-like"/>
    <property type="match status" value="1"/>
</dbReference>
<dbReference type="RefSeq" id="WP_259538509.1">
    <property type="nucleotide sequence ID" value="NZ_JANLCJ010000002.1"/>
</dbReference>
<gene>
    <name evidence="1" type="ORF">N1032_08060</name>
</gene>
<name>A0ABT2H198_9MICO</name>
<accession>A0ABT2H198</accession>
<comment type="caution">
    <text evidence="1">The sequence shown here is derived from an EMBL/GenBank/DDBJ whole genome shotgun (WGS) entry which is preliminary data.</text>
</comment>
<sequence>MSAPDDTAPAARKPTAAIEAVLFDVDGTLVDSNYLHVDAWARAFEQVGEPVDTWRIHRAIGLDSQKLLETLLGDRAEAVGDDASELHSSNYKKLWPRLRRFDGAQAIIRRAHESGLRVVLATSAPEEELDELRRVLDIDNLLFAVTNADDVETAKPEPDIIAVALEKAKTDAASALMVGDATWDAVAAGKAGVATVGLRSGGTGEAELRDAGAFAVYDDVTAMLEGFPFDRR</sequence>
<dbReference type="InterPro" id="IPR023198">
    <property type="entry name" value="PGP-like_dom2"/>
</dbReference>
<dbReference type="PANTHER" id="PTHR43434:SF16">
    <property type="entry name" value="BLL8046 PROTEIN"/>
    <property type="match status" value="1"/>
</dbReference>
<keyword evidence="2" id="KW-1185">Reference proteome</keyword>
<keyword evidence="1" id="KW-0378">Hydrolase</keyword>
<dbReference type="Gene3D" id="1.10.150.240">
    <property type="entry name" value="Putative phosphatase, domain 2"/>
    <property type="match status" value="1"/>
</dbReference>
<evidence type="ECO:0000313" key="1">
    <source>
        <dbReference type="EMBL" id="MCS5733692.1"/>
    </source>
</evidence>
<dbReference type="InterPro" id="IPR041492">
    <property type="entry name" value="HAD_2"/>
</dbReference>